<proteinExistence type="predicted"/>
<evidence type="ECO:0000313" key="3">
    <source>
        <dbReference type="Proteomes" id="UP000521017"/>
    </source>
</evidence>
<dbReference type="CDD" id="cd03139">
    <property type="entry name" value="GATase1_PfpI_2"/>
    <property type="match status" value="1"/>
</dbReference>
<dbReference type="PANTHER" id="PTHR43130">
    <property type="entry name" value="ARAC-FAMILY TRANSCRIPTIONAL REGULATOR"/>
    <property type="match status" value="1"/>
</dbReference>
<dbReference type="SUPFAM" id="SSF52317">
    <property type="entry name" value="Class I glutamine amidotransferase-like"/>
    <property type="match status" value="1"/>
</dbReference>
<dbReference type="Gene3D" id="3.40.50.880">
    <property type="match status" value="1"/>
</dbReference>
<gene>
    <name evidence="2" type="ORF">HDF25_002048</name>
</gene>
<dbReference type="Pfam" id="PF01965">
    <property type="entry name" value="DJ-1_PfpI"/>
    <property type="match status" value="1"/>
</dbReference>
<name>A0A7X0J2J5_9SPHI</name>
<evidence type="ECO:0000259" key="1">
    <source>
        <dbReference type="Pfam" id="PF01965"/>
    </source>
</evidence>
<dbReference type="InterPro" id="IPR052158">
    <property type="entry name" value="INH-QAR"/>
</dbReference>
<dbReference type="EMBL" id="JACHCC010000005">
    <property type="protein sequence ID" value="MBB6499904.1"/>
    <property type="molecule type" value="Genomic_DNA"/>
</dbReference>
<organism evidence="2 3">
    <name type="scientific">Pedobacter cryoconitis</name>
    <dbReference type="NCBI Taxonomy" id="188932"/>
    <lineage>
        <taxon>Bacteria</taxon>
        <taxon>Pseudomonadati</taxon>
        <taxon>Bacteroidota</taxon>
        <taxon>Sphingobacteriia</taxon>
        <taxon>Sphingobacteriales</taxon>
        <taxon>Sphingobacteriaceae</taxon>
        <taxon>Pedobacter</taxon>
    </lineage>
</organism>
<dbReference type="AlphaFoldDB" id="A0A7X0J2J5"/>
<accession>A0A7X0J2J5</accession>
<reference evidence="2 3" key="1">
    <citation type="submission" date="2020-08" db="EMBL/GenBank/DDBJ databases">
        <title>Genomic Encyclopedia of Type Strains, Phase IV (KMG-V): Genome sequencing to study the core and pangenomes of soil and plant-associated prokaryotes.</title>
        <authorList>
            <person name="Whitman W."/>
        </authorList>
    </citation>
    <scope>NUCLEOTIDE SEQUENCE [LARGE SCALE GENOMIC DNA]</scope>
    <source>
        <strain evidence="2 3">M2T3</strain>
    </source>
</reference>
<dbReference type="PANTHER" id="PTHR43130:SF14">
    <property type="entry name" value="DJ-1_PFPI DOMAIN-CONTAINING PROTEIN"/>
    <property type="match status" value="1"/>
</dbReference>
<protein>
    <submittedName>
        <fullName evidence="2">Transcriptional regulator GlxA family with amidase domain</fullName>
    </submittedName>
</protein>
<dbReference type="GO" id="GO:0006355">
    <property type="term" value="P:regulation of DNA-templated transcription"/>
    <property type="evidence" value="ECO:0007669"/>
    <property type="project" value="TreeGrafter"/>
</dbReference>
<evidence type="ECO:0000313" key="2">
    <source>
        <dbReference type="EMBL" id="MBB6499904.1"/>
    </source>
</evidence>
<dbReference type="RefSeq" id="WP_184624630.1">
    <property type="nucleotide sequence ID" value="NZ_JACHCC010000005.1"/>
</dbReference>
<dbReference type="InterPro" id="IPR002818">
    <property type="entry name" value="DJ-1/PfpI"/>
</dbReference>
<sequence length="237" mass="25882">MKITTTSVSGNGQILPDNPFQIESGKIINVAFLIYNEVEAMDLNCPLDILSKANFKEGDFFVKEKIYNIFTVAASTKKIVHSEGGAVNMVPAYSYENAPQADILVVPGADPLTIAKLCQNEPEMFEWIIQQNETTKVTMSVCSGSLLLSRAGILDGKKATTHYLVIDELKANPAIEVIENVRFVWDGKFITTAGVTSGIDGALFLVELIHGKAKADGIARALIYNRSEDMSFMNDVV</sequence>
<dbReference type="InterPro" id="IPR029062">
    <property type="entry name" value="Class_I_gatase-like"/>
</dbReference>
<comment type="caution">
    <text evidence="2">The sequence shown here is derived from an EMBL/GenBank/DDBJ whole genome shotgun (WGS) entry which is preliminary data.</text>
</comment>
<dbReference type="Proteomes" id="UP000521017">
    <property type="component" value="Unassembled WGS sequence"/>
</dbReference>
<feature type="domain" description="DJ-1/PfpI" evidence="1">
    <location>
        <begin position="30"/>
        <end position="207"/>
    </location>
</feature>